<evidence type="ECO:0000313" key="2">
    <source>
        <dbReference type="EMBL" id="PON92019.1"/>
    </source>
</evidence>
<evidence type="ECO:0000256" key="1">
    <source>
        <dbReference type="SAM" id="MobiDB-lite"/>
    </source>
</evidence>
<proteinExistence type="predicted"/>
<reference evidence="3" key="1">
    <citation type="submission" date="2016-06" db="EMBL/GenBank/DDBJ databases">
        <title>Parallel loss of symbiosis genes in relatives of nitrogen-fixing non-legume Parasponia.</title>
        <authorList>
            <person name="Van Velzen R."/>
            <person name="Holmer R."/>
            <person name="Bu F."/>
            <person name="Rutten L."/>
            <person name="Van Zeijl A."/>
            <person name="Liu W."/>
            <person name="Santuari L."/>
            <person name="Cao Q."/>
            <person name="Sharma T."/>
            <person name="Shen D."/>
            <person name="Roswanjaya Y."/>
            <person name="Wardhani T."/>
            <person name="Kalhor M.S."/>
            <person name="Jansen J."/>
            <person name="Van den Hoogen J."/>
            <person name="Gungor B."/>
            <person name="Hartog M."/>
            <person name="Hontelez J."/>
            <person name="Verver J."/>
            <person name="Yang W.-C."/>
            <person name="Schijlen E."/>
            <person name="Repin R."/>
            <person name="Schilthuizen M."/>
            <person name="Schranz E."/>
            <person name="Heidstra R."/>
            <person name="Miyata K."/>
            <person name="Fedorova E."/>
            <person name="Kohlen W."/>
            <person name="Bisseling T."/>
            <person name="Smit S."/>
            <person name="Geurts R."/>
        </authorList>
    </citation>
    <scope>NUCLEOTIDE SEQUENCE [LARGE SCALE GENOMIC DNA]</scope>
    <source>
        <strain evidence="3">cv. RG33-2</strain>
    </source>
</reference>
<feature type="compositionally biased region" description="Basic residues" evidence="1">
    <location>
        <begin position="86"/>
        <end position="95"/>
    </location>
</feature>
<evidence type="ECO:0000313" key="3">
    <source>
        <dbReference type="Proteomes" id="UP000237000"/>
    </source>
</evidence>
<dbReference type="Proteomes" id="UP000237000">
    <property type="component" value="Unassembled WGS sequence"/>
</dbReference>
<dbReference type="AlphaFoldDB" id="A0A2P5F2P4"/>
<name>A0A2P5F2P4_TREOI</name>
<sequence length="95" mass="10475">MIAINQPKDHSPNHLLVHISDQINPRGVDHYFSVVPHPQDRIKVSQSPALPARALQVPTYGSCNSPPIATNPWLPDHSSGSSPSFLHHHPSSFFD</sequence>
<comment type="caution">
    <text evidence="2">The sequence shown here is derived from an EMBL/GenBank/DDBJ whole genome shotgun (WGS) entry which is preliminary data.</text>
</comment>
<feature type="region of interest" description="Disordered" evidence="1">
    <location>
        <begin position="61"/>
        <end position="95"/>
    </location>
</feature>
<dbReference type="EMBL" id="JXTC01000069">
    <property type="protein sequence ID" value="PON92019.1"/>
    <property type="molecule type" value="Genomic_DNA"/>
</dbReference>
<organism evidence="2 3">
    <name type="scientific">Trema orientale</name>
    <name type="common">Charcoal tree</name>
    <name type="synonym">Celtis orientalis</name>
    <dbReference type="NCBI Taxonomy" id="63057"/>
    <lineage>
        <taxon>Eukaryota</taxon>
        <taxon>Viridiplantae</taxon>
        <taxon>Streptophyta</taxon>
        <taxon>Embryophyta</taxon>
        <taxon>Tracheophyta</taxon>
        <taxon>Spermatophyta</taxon>
        <taxon>Magnoliopsida</taxon>
        <taxon>eudicotyledons</taxon>
        <taxon>Gunneridae</taxon>
        <taxon>Pentapetalae</taxon>
        <taxon>rosids</taxon>
        <taxon>fabids</taxon>
        <taxon>Rosales</taxon>
        <taxon>Cannabaceae</taxon>
        <taxon>Trema</taxon>
    </lineage>
</organism>
<feature type="compositionally biased region" description="Low complexity" evidence="1">
    <location>
        <begin position="74"/>
        <end position="85"/>
    </location>
</feature>
<keyword evidence="3" id="KW-1185">Reference proteome</keyword>
<gene>
    <name evidence="2" type="ORF">TorRG33x02_120910</name>
</gene>
<dbReference type="InParanoid" id="A0A2P5F2P4"/>
<protein>
    <submittedName>
        <fullName evidence="2">Uncharacterized protein</fullName>
    </submittedName>
</protein>
<dbReference type="OrthoDB" id="10421585at2759"/>
<accession>A0A2P5F2P4</accession>